<dbReference type="SMART" id="SM00054">
    <property type="entry name" value="EFh"/>
    <property type="match status" value="4"/>
</dbReference>
<dbReference type="InterPro" id="IPR002048">
    <property type="entry name" value="EF_hand_dom"/>
</dbReference>
<protein>
    <recommendedName>
        <fullName evidence="5">EF-hand domain-containing protein</fullName>
    </recommendedName>
</protein>
<feature type="region of interest" description="Disordered" evidence="4">
    <location>
        <begin position="1"/>
        <end position="23"/>
    </location>
</feature>
<sequence>MSYSFKSHRAESPTSRQESEMAERKLRELVAAGNIGDPVERLRLLCLSRGATGILHLGRILRLMDNHGSRNLSRREFLHGLKEVGLELSEDETKEVFHRFDTNGDGSVNIDEFLLSIRPPLSDSRLTIIDKAFCKMDHTGDGLITMDHLKHFYNVKASPRYQAGEDSEESILLKFLANFEKDTERDGKVTKEEFLNYYSAISASIDNDCYFDLMMRQFYKL</sequence>
<keyword evidence="2" id="KW-0677">Repeat</keyword>
<reference evidence="6" key="1">
    <citation type="submission" date="2022-01" db="EMBL/GenBank/DDBJ databases">
        <authorList>
            <person name="King R."/>
        </authorList>
    </citation>
    <scope>NUCLEOTIDE SEQUENCE</scope>
</reference>
<evidence type="ECO:0000313" key="6">
    <source>
        <dbReference type="EMBL" id="CAH1104291.1"/>
    </source>
</evidence>
<dbReference type="InterPro" id="IPR018247">
    <property type="entry name" value="EF_Hand_1_Ca_BS"/>
</dbReference>
<feature type="domain" description="EF-hand" evidence="5">
    <location>
        <begin position="88"/>
        <end position="123"/>
    </location>
</feature>
<dbReference type="EMBL" id="OV651828">
    <property type="protein sequence ID" value="CAH1104291.1"/>
    <property type="molecule type" value="Genomic_DNA"/>
</dbReference>
<feature type="domain" description="EF-hand" evidence="5">
    <location>
        <begin position="124"/>
        <end position="159"/>
    </location>
</feature>
<dbReference type="Pfam" id="PF13499">
    <property type="entry name" value="EF-hand_7"/>
    <property type="match status" value="2"/>
</dbReference>
<evidence type="ECO:0000313" key="7">
    <source>
        <dbReference type="Proteomes" id="UP001153636"/>
    </source>
</evidence>
<evidence type="ECO:0000256" key="1">
    <source>
        <dbReference type="ARBA" id="ARBA00022723"/>
    </source>
</evidence>
<gene>
    <name evidence="6" type="ORF">PSYICH_LOCUS5232</name>
</gene>
<proteinExistence type="predicted"/>
<organism evidence="6 7">
    <name type="scientific">Psylliodes chrysocephalus</name>
    <dbReference type="NCBI Taxonomy" id="3402493"/>
    <lineage>
        <taxon>Eukaryota</taxon>
        <taxon>Metazoa</taxon>
        <taxon>Ecdysozoa</taxon>
        <taxon>Arthropoda</taxon>
        <taxon>Hexapoda</taxon>
        <taxon>Insecta</taxon>
        <taxon>Pterygota</taxon>
        <taxon>Neoptera</taxon>
        <taxon>Endopterygota</taxon>
        <taxon>Coleoptera</taxon>
        <taxon>Polyphaga</taxon>
        <taxon>Cucujiformia</taxon>
        <taxon>Chrysomeloidea</taxon>
        <taxon>Chrysomelidae</taxon>
        <taxon>Galerucinae</taxon>
        <taxon>Alticini</taxon>
        <taxon>Psylliodes</taxon>
    </lineage>
</organism>
<dbReference type="AlphaFoldDB" id="A0A9P0CU40"/>
<dbReference type="SUPFAM" id="SSF47473">
    <property type="entry name" value="EF-hand"/>
    <property type="match status" value="1"/>
</dbReference>
<dbReference type="PANTHER" id="PTHR34524">
    <property type="entry name" value="CALCYPHOSIN"/>
    <property type="match status" value="1"/>
</dbReference>
<dbReference type="GO" id="GO:0005509">
    <property type="term" value="F:calcium ion binding"/>
    <property type="evidence" value="ECO:0007669"/>
    <property type="project" value="InterPro"/>
</dbReference>
<dbReference type="Gene3D" id="1.10.238.10">
    <property type="entry name" value="EF-hand"/>
    <property type="match status" value="2"/>
</dbReference>
<evidence type="ECO:0000259" key="5">
    <source>
        <dbReference type="PROSITE" id="PS50222"/>
    </source>
</evidence>
<dbReference type="CDD" id="cd00051">
    <property type="entry name" value="EFh"/>
    <property type="match status" value="1"/>
</dbReference>
<dbReference type="InterPro" id="IPR051581">
    <property type="entry name" value="Ca-bind"/>
</dbReference>
<dbReference type="PROSITE" id="PS50222">
    <property type="entry name" value="EF_HAND_2"/>
    <property type="match status" value="2"/>
</dbReference>
<evidence type="ECO:0000256" key="3">
    <source>
        <dbReference type="ARBA" id="ARBA00022837"/>
    </source>
</evidence>
<keyword evidence="3" id="KW-0106">Calcium</keyword>
<keyword evidence="1" id="KW-0479">Metal-binding</keyword>
<name>A0A9P0CU40_9CUCU</name>
<dbReference type="Proteomes" id="UP001153636">
    <property type="component" value="Chromosome 16"/>
</dbReference>
<evidence type="ECO:0000256" key="2">
    <source>
        <dbReference type="ARBA" id="ARBA00022737"/>
    </source>
</evidence>
<dbReference type="PANTHER" id="PTHR34524:SF6">
    <property type="entry name" value="CALCYPHOSINE LIKE"/>
    <property type="match status" value="1"/>
</dbReference>
<dbReference type="InterPro" id="IPR011992">
    <property type="entry name" value="EF-hand-dom_pair"/>
</dbReference>
<accession>A0A9P0CU40</accession>
<evidence type="ECO:0000256" key="4">
    <source>
        <dbReference type="SAM" id="MobiDB-lite"/>
    </source>
</evidence>
<dbReference type="OrthoDB" id="444540at2759"/>
<dbReference type="PROSITE" id="PS00018">
    <property type="entry name" value="EF_HAND_1"/>
    <property type="match status" value="1"/>
</dbReference>
<keyword evidence="7" id="KW-1185">Reference proteome</keyword>